<feature type="domain" description="Carrier" evidence="3">
    <location>
        <begin position="979"/>
        <end position="1054"/>
    </location>
</feature>
<dbReference type="InterPro" id="IPR020806">
    <property type="entry name" value="PKS_PP-bd"/>
</dbReference>
<dbReference type="InterPro" id="IPR020845">
    <property type="entry name" value="AMP-binding_CS"/>
</dbReference>
<dbReference type="PANTHER" id="PTHR45527">
    <property type="entry name" value="NONRIBOSOMAL PEPTIDE SYNTHETASE"/>
    <property type="match status" value="1"/>
</dbReference>
<dbReference type="AlphaFoldDB" id="A0A2I5T7L3"/>
<dbReference type="Gene3D" id="3.40.50.980">
    <property type="match status" value="2"/>
</dbReference>
<dbReference type="InterPro" id="IPR045851">
    <property type="entry name" value="AMP-bd_C_sf"/>
</dbReference>
<dbReference type="InterPro" id="IPR009081">
    <property type="entry name" value="PP-bd_ACP"/>
</dbReference>
<dbReference type="Gene3D" id="2.30.38.10">
    <property type="entry name" value="Luciferase, Domain 3"/>
    <property type="match status" value="1"/>
</dbReference>
<dbReference type="GO" id="GO:0043041">
    <property type="term" value="P:amino acid activation for nonribosomal peptide biosynthetic process"/>
    <property type="evidence" value="ECO:0007669"/>
    <property type="project" value="TreeGrafter"/>
</dbReference>
<dbReference type="Pfam" id="PF13193">
    <property type="entry name" value="AMP-binding_C"/>
    <property type="match status" value="1"/>
</dbReference>
<dbReference type="InterPro" id="IPR000873">
    <property type="entry name" value="AMP-dep_synth/lig_dom"/>
</dbReference>
<evidence type="ECO:0000256" key="2">
    <source>
        <dbReference type="ARBA" id="ARBA00022553"/>
    </source>
</evidence>
<dbReference type="Pfam" id="PF00550">
    <property type="entry name" value="PP-binding"/>
    <property type="match status" value="1"/>
</dbReference>
<dbReference type="Pfam" id="PF00501">
    <property type="entry name" value="AMP-binding"/>
    <property type="match status" value="1"/>
</dbReference>
<reference evidence="5 6" key="1">
    <citation type="journal article" date="2013" name="Genome Announc.">
        <title>Draft genome sequence of Serratia sp. strain ATCC 39006, a model bacterium for analysis of the biosynthesis and regulation of prodigiosin, a carbapenem, and gas vesicles.</title>
        <authorList>
            <person name="Fineran P.C."/>
            <person name="Iglesias Cans M.C."/>
            <person name="Ramsay J.P."/>
            <person name="Wilf N.M."/>
            <person name="Cossyleon D."/>
            <person name="McNeil M.B."/>
            <person name="Williamson N.R."/>
            <person name="Monson R.E."/>
            <person name="Becher S.A."/>
            <person name="Stanton J.A."/>
            <person name="Brugger K."/>
            <person name="Brown S.D."/>
            <person name="Salmond G.P."/>
        </authorList>
    </citation>
    <scope>NUCLEOTIDE SEQUENCE [LARGE SCALE GENOMIC DNA]</scope>
    <source>
        <strain evidence="5">ATCC 39006</strain>
        <strain evidence="6">ATCC 39006 / SC 11482</strain>
    </source>
</reference>
<keyword evidence="6" id="KW-1185">Reference proteome</keyword>
<evidence type="ECO:0000313" key="7">
    <source>
        <dbReference type="Proteomes" id="UP000233778"/>
    </source>
</evidence>
<evidence type="ECO:0000313" key="4">
    <source>
        <dbReference type="EMBL" id="AUH00502.1"/>
    </source>
</evidence>
<dbReference type="Proteomes" id="UP000233778">
    <property type="component" value="Chromosome"/>
</dbReference>
<sequence length="1074" mass="121141">MESNNDLFGLTLSQMDIYLDQIKSITSPKFNIGGYIKLLDIDSDRLVAAHQILIEQYDSFGIRISANTGQPLQSISSGRNIQLPIIDFSTVPDGREKARDWVNHAFSNPFNLENSELFKSWLIRIDASESWYVGIAHHIINDGFGFINWTKRLADIYNRENLPVGLRWHDIANSDNDYLHSEKYLTDQQYWSERLHGAVGTRLMQVHSAVENESGNKTSGREIRRMTRQAYNQWVFATKEHGLTLYHLIVATMAIYFFRSENAGQVVIGIPVHNRRGSEQKDVIGVFTNITPVYLDISEHMRVLDVAVLVKEQQKQGISHNRFPLGHISQLAAGITDTRNVFDVSFNYLKVGGGVAFGEQSSELFYLSHYHDDTPLNVTVWESGGKQEIEFHFDYNFRYFNPVEAERLADRMMFLFDVCCHAIMDNVCQIPVLPESERRLAWQFAASQQEALPPDSMPFLHQLIEHQAAMTPDNVALVEPSGHRLSYFQLNRQANRLARYMRQQGVSIGEPIVLCASAGCDATVGMLAILKSGAVCVPVDLRYPTERIQHAISQSGSRFLLADTQAAGHERLNEIPHGCREIALCHSPSDEDEAQHQNINQNAVALTPDSAAYIIYTSGSTGKSKGVEVEHSAFARHILNINRCYCIDAADRCLQTASISFDAALEQLFVPLTCGASVHFIDLRMNDVDSVVSFIERRHITVADLTASYVNEFLNLYSGVRPHALLRLLIVGNECFYSAVLRRCLAVKLADRVINAYGPTETVITSMLYEVNWDDLPLGVTVPIGRAVPGNRTYIVGQHGQLNPIGSIGELLIAGESLARRYINDDVLNAGKFIIKQFIPEVNERCYATGDLVRYREDGNIEYIGRNDGQLKIRGHRVELLEIESALLDINEVKNALVNYQYDEQEHGRLVAYVVPNAEQALPVAVIKTVKSKLRSVLPDYMIPSQIIIKPQFPLLPNGKIDVRRIINTPADYEDIIFRPITPIEISLEKLWREILLMDEVDIHTSFFSLGGDSLLAIRLNAMIKDTFGISVPVELIFNYSTIHEMAMNIDLIRDQVTHHKNHIQSQFNTEGFL</sequence>
<evidence type="ECO:0000313" key="5">
    <source>
        <dbReference type="EMBL" id="AUH04822.1"/>
    </source>
</evidence>
<dbReference type="InterPro" id="IPR036736">
    <property type="entry name" value="ACP-like_sf"/>
</dbReference>
<protein>
    <submittedName>
        <fullName evidence="5">Non-ribosomal peptide synthetase</fullName>
    </submittedName>
</protein>
<dbReference type="SUPFAM" id="SSF47336">
    <property type="entry name" value="ACP-like"/>
    <property type="match status" value="1"/>
</dbReference>
<reference evidence="4 7" key="3">
    <citation type="submission" date="2017-11" db="EMBL/GenBank/DDBJ databases">
        <title>Complete genome sequence of Serratia sp. ATCC 39006 LacA.</title>
        <authorList>
            <person name="Hampton H.G."/>
            <person name="Jackson S.A."/>
            <person name="Jauregui R."/>
            <person name="Poulter G.T.M."/>
            <person name="Salmond G.P.C."/>
            <person name="Fineran P.C."/>
        </authorList>
    </citation>
    <scope>NUCLEOTIDE SEQUENCE [LARGE SCALE GENOMIC DNA]</scope>
    <source>
        <strain evidence="4 7">ATCC 39006</strain>
    </source>
</reference>
<dbReference type="InterPro" id="IPR023213">
    <property type="entry name" value="CAT-like_dom_sf"/>
</dbReference>
<accession>A0A2I5T7L3</accession>
<dbReference type="GO" id="GO:0044550">
    <property type="term" value="P:secondary metabolite biosynthetic process"/>
    <property type="evidence" value="ECO:0007669"/>
    <property type="project" value="TreeGrafter"/>
</dbReference>
<dbReference type="SUPFAM" id="SSF52777">
    <property type="entry name" value="CoA-dependent acyltransferases"/>
    <property type="match status" value="2"/>
</dbReference>
<dbReference type="GO" id="GO:0031177">
    <property type="term" value="F:phosphopantetheine binding"/>
    <property type="evidence" value="ECO:0007669"/>
    <property type="project" value="InterPro"/>
</dbReference>
<dbReference type="EMBL" id="CP025085">
    <property type="protein sequence ID" value="AUH00502.1"/>
    <property type="molecule type" value="Genomic_DNA"/>
</dbReference>
<keyword evidence="2" id="KW-0597">Phosphoprotein</keyword>
<dbReference type="Gene3D" id="3.30.300.30">
    <property type="match status" value="1"/>
</dbReference>
<organism evidence="5 6">
    <name type="scientific">Serratia sp. (strain ATCC 39006)</name>
    <name type="common">Prodigiosinella confusarubida</name>
    <dbReference type="NCBI Taxonomy" id="104623"/>
    <lineage>
        <taxon>Bacteria</taxon>
        <taxon>Pseudomonadati</taxon>
        <taxon>Pseudomonadota</taxon>
        <taxon>Gammaproteobacteria</taxon>
        <taxon>Enterobacterales</taxon>
        <taxon>Pectobacteriaceae</taxon>
        <taxon>Prodigiosinella</taxon>
    </lineage>
</organism>
<evidence type="ECO:0000256" key="1">
    <source>
        <dbReference type="ARBA" id="ARBA00022450"/>
    </source>
</evidence>
<dbReference type="Gene3D" id="1.10.1200.10">
    <property type="entry name" value="ACP-like"/>
    <property type="match status" value="1"/>
</dbReference>
<reference evidence="5" key="4">
    <citation type="submission" date="2017-11" db="EMBL/GenBank/DDBJ databases">
        <title>Complete genome sequence of Serratia sp. ATCC 39006.</title>
        <authorList>
            <person name="Hampton H.G."/>
            <person name="Jackson S.A."/>
            <person name="Jauregui R."/>
            <person name="Poulter G.T.M."/>
            <person name="Salmond G.P.C."/>
            <person name="Fineran P.C."/>
        </authorList>
    </citation>
    <scope>NUCLEOTIDE SEQUENCE</scope>
    <source>
        <strain evidence="5">ATCC 39006</strain>
    </source>
</reference>
<dbReference type="KEGG" id="sera:Ser39006_012190"/>
<dbReference type="InterPro" id="IPR001242">
    <property type="entry name" value="Condensation_dom"/>
</dbReference>
<dbReference type="PANTHER" id="PTHR45527:SF1">
    <property type="entry name" value="FATTY ACID SYNTHASE"/>
    <property type="match status" value="1"/>
</dbReference>
<dbReference type="Gene3D" id="3.30.559.10">
    <property type="entry name" value="Chloramphenicol acetyltransferase-like domain"/>
    <property type="match status" value="1"/>
</dbReference>
<evidence type="ECO:0000313" key="6">
    <source>
        <dbReference type="Proteomes" id="UP000017700"/>
    </source>
</evidence>
<keyword evidence="1" id="KW-0596">Phosphopantetheine</keyword>
<dbReference type="Gene3D" id="3.30.559.30">
    <property type="entry name" value="Nonribosomal peptide synthetase, condensation domain"/>
    <property type="match status" value="1"/>
</dbReference>
<gene>
    <name evidence="4" type="ORF">CWC46_12185</name>
    <name evidence="5" type="ORF">Ser39006_012190</name>
</gene>
<dbReference type="SMART" id="SM00823">
    <property type="entry name" value="PKS_PP"/>
    <property type="match status" value="1"/>
</dbReference>
<dbReference type="PROSITE" id="PS00455">
    <property type="entry name" value="AMP_BINDING"/>
    <property type="match status" value="1"/>
</dbReference>
<evidence type="ECO:0000259" key="3">
    <source>
        <dbReference type="PROSITE" id="PS50075"/>
    </source>
</evidence>
<reference evidence="5" key="2">
    <citation type="submission" date="2013-09" db="EMBL/GenBank/DDBJ databases">
        <authorList>
            <person name="Wang G."/>
            <person name="Yang Y."/>
            <person name="Su Y."/>
        </authorList>
    </citation>
    <scope>NUCLEOTIDE SEQUENCE</scope>
    <source>
        <strain evidence="5">ATCC 39006</strain>
    </source>
</reference>
<dbReference type="InterPro" id="IPR010071">
    <property type="entry name" value="AA_adenyl_dom"/>
</dbReference>
<dbReference type="CDD" id="cd05930">
    <property type="entry name" value="A_NRPS"/>
    <property type="match status" value="1"/>
</dbReference>
<dbReference type="SUPFAM" id="SSF56801">
    <property type="entry name" value="Acetyl-CoA synthetase-like"/>
    <property type="match status" value="1"/>
</dbReference>
<name>A0A2I5T7L3_SERS3</name>
<dbReference type="EMBL" id="CP025084">
    <property type="protein sequence ID" value="AUH04822.1"/>
    <property type="molecule type" value="Genomic_DNA"/>
</dbReference>
<dbReference type="Pfam" id="PF00668">
    <property type="entry name" value="Condensation"/>
    <property type="match status" value="1"/>
</dbReference>
<dbReference type="InterPro" id="IPR025110">
    <property type="entry name" value="AMP-bd_C"/>
</dbReference>
<dbReference type="RefSeq" id="WP_021016293.1">
    <property type="nucleotide sequence ID" value="NZ_CP025084.1"/>
</dbReference>
<dbReference type="Proteomes" id="UP000017700">
    <property type="component" value="Chromosome"/>
</dbReference>
<dbReference type="GO" id="GO:0003824">
    <property type="term" value="F:catalytic activity"/>
    <property type="evidence" value="ECO:0007669"/>
    <property type="project" value="InterPro"/>
</dbReference>
<dbReference type="NCBIfam" id="TIGR01733">
    <property type="entry name" value="AA-adenyl-dom"/>
    <property type="match status" value="1"/>
</dbReference>
<dbReference type="OrthoDB" id="9757559at2"/>
<proteinExistence type="predicted"/>
<dbReference type="GO" id="GO:0005829">
    <property type="term" value="C:cytosol"/>
    <property type="evidence" value="ECO:0007669"/>
    <property type="project" value="TreeGrafter"/>
</dbReference>
<dbReference type="STRING" id="104623.Ser39006_03030"/>
<dbReference type="KEGG" id="serq:CWC46_12185"/>
<dbReference type="PROSITE" id="PS50075">
    <property type="entry name" value="CARRIER"/>
    <property type="match status" value="1"/>
</dbReference>